<reference evidence="8 9" key="1">
    <citation type="submission" date="2014-02" db="EMBL/GenBank/DDBJ databases">
        <title>Draft Genome of Hylemonella gracilis isolated from the Niagara River.</title>
        <authorList>
            <person name="Pawlowski D.R."/>
            <person name="Koudelka G.B."/>
        </authorList>
    </citation>
    <scope>NUCLEOTIDE SEQUENCE [LARGE SCALE GENOMIC DNA]</scope>
    <source>
        <strain evidence="8 9">Niagara R</strain>
    </source>
</reference>
<dbReference type="Proteomes" id="UP000023268">
    <property type="component" value="Unassembled WGS sequence"/>
</dbReference>
<dbReference type="PANTHER" id="PTHR43918:SF4">
    <property type="entry name" value="CARBOXYLIC ESTER HYDROLASE"/>
    <property type="match status" value="1"/>
</dbReference>
<protein>
    <recommendedName>
        <fullName evidence="5">Carboxylic ester hydrolase</fullName>
        <ecNumber evidence="5">3.1.1.-</ecNumber>
    </recommendedName>
</protein>
<keyword evidence="6" id="KW-1133">Transmembrane helix</keyword>
<accession>A0A016XFX6</accession>
<name>A0A016XFX6_9BURK</name>
<dbReference type="InterPro" id="IPR029058">
    <property type="entry name" value="AB_hydrolase_fold"/>
</dbReference>
<dbReference type="InterPro" id="IPR000997">
    <property type="entry name" value="Cholinesterase"/>
</dbReference>
<feature type="active site" description="Charge relay system" evidence="4">
    <location>
        <position position="521"/>
    </location>
</feature>
<dbReference type="PANTHER" id="PTHR43918">
    <property type="entry name" value="ACETYLCHOLINESTERASE"/>
    <property type="match status" value="1"/>
</dbReference>
<dbReference type="AlphaFoldDB" id="A0A016XFX6"/>
<sequence>MHDTNTQAQAEAAGLRRKGRTWGIGAIWAASAIAVMLALGCAHQAGDAPLTQRSTSAGMVLGTEHPASEGVYSWKGVPYAQAPVGPLRWKAPADPEPWASVRRTTEFGNACVQTGRLYGPGLNNRYDATIGAALGKTVGSEDCLYLNIWQPSKPSSTPRPVIVWVYGGSNITGYTADPVYDGAMLAKTADAVVVSVNYRLGIFGFLNLAPLKTGNAADDSGNFALLDILKALEFVQRNIASFGGDPRQVTLMGESAGAVNIYALLTSPTVAARSTPLFHRLIALSGGISTAATMPAGSIAVIQPYALWAERGNALLAESLVSDGSAPDEAAAKAWMAARSPQQLADYLRGKTADELLATVRTRLAPRGMAASNVMPDGVIVASDPIAAIKAGRYVKVPVLAGNTRDEGKLFPSFFALRPSLGGVSGRLLDDAAVFALAHRYQPDQPPTTTVEQWIPPQYLPVDVPKTGFNARSEELSRIWFMALRDDVLNALKSQQAGVWHYRFDWDELPAPFNDIYGAAHAFDLPFVFGNFGPSLYANISFTKANEPGRLALSQAMMRSVGRFARQGDPNEASLGVSWPRWPSSLIFDATPTDKRISVQ</sequence>
<comment type="caution">
    <text evidence="8">The sequence shown here is derived from an EMBL/GenBank/DDBJ whole genome shotgun (WGS) entry which is preliminary data.</text>
</comment>
<dbReference type="RefSeq" id="WP_081767046.1">
    <property type="nucleotide sequence ID" value="NZ_JEMG01000001.1"/>
</dbReference>
<evidence type="ECO:0000256" key="1">
    <source>
        <dbReference type="ARBA" id="ARBA00005964"/>
    </source>
</evidence>
<dbReference type="ESTHER" id="9burk-a0a016xfx6">
    <property type="family name" value="Carb_B_Bacteria"/>
</dbReference>
<feature type="transmembrane region" description="Helical" evidence="6">
    <location>
        <begin position="21"/>
        <end position="40"/>
    </location>
</feature>
<dbReference type="EMBL" id="JEMG01000001">
    <property type="protein sequence ID" value="EYC50083.1"/>
    <property type="molecule type" value="Genomic_DNA"/>
</dbReference>
<keyword evidence="2 5" id="KW-0378">Hydrolase</keyword>
<dbReference type="PROSITE" id="PS00122">
    <property type="entry name" value="CARBOXYLESTERASE_B_1"/>
    <property type="match status" value="1"/>
</dbReference>
<dbReference type="InterPro" id="IPR002018">
    <property type="entry name" value="CarbesteraseB"/>
</dbReference>
<keyword evidence="6" id="KW-0472">Membrane</keyword>
<proteinExistence type="inferred from homology"/>
<dbReference type="SUPFAM" id="SSF53474">
    <property type="entry name" value="alpha/beta-Hydrolases"/>
    <property type="match status" value="1"/>
</dbReference>
<evidence type="ECO:0000313" key="8">
    <source>
        <dbReference type="EMBL" id="EYC50083.1"/>
    </source>
</evidence>
<keyword evidence="3" id="KW-1015">Disulfide bond</keyword>
<feature type="domain" description="Carboxylesterase type B" evidence="7">
    <location>
        <begin position="53"/>
        <end position="582"/>
    </location>
</feature>
<dbReference type="OrthoDB" id="9775851at2"/>
<organism evidence="8 9">
    <name type="scientific">Hylemonella gracilis str. Niagara R</name>
    <dbReference type="NCBI Taxonomy" id="1458275"/>
    <lineage>
        <taxon>Bacteria</taxon>
        <taxon>Pseudomonadati</taxon>
        <taxon>Pseudomonadota</taxon>
        <taxon>Betaproteobacteria</taxon>
        <taxon>Burkholderiales</taxon>
        <taxon>Comamonadaceae</taxon>
        <taxon>Hylemonella</taxon>
    </lineage>
</organism>
<dbReference type="GO" id="GO:0004104">
    <property type="term" value="F:cholinesterase activity"/>
    <property type="evidence" value="ECO:0007669"/>
    <property type="project" value="InterPro"/>
</dbReference>
<dbReference type="PROSITE" id="PS00941">
    <property type="entry name" value="CARBOXYLESTERASE_B_2"/>
    <property type="match status" value="1"/>
</dbReference>
<dbReference type="InterPro" id="IPR019819">
    <property type="entry name" value="Carboxylesterase_B_CS"/>
</dbReference>
<dbReference type="Pfam" id="PF00135">
    <property type="entry name" value="COesterase"/>
    <property type="match status" value="1"/>
</dbReference>
<feature type="active site" description="Acyl-ester intermediate" evidence="4">
    <location>
        <position position="255"/>
    </location>
</feature>
<dbReference type="EC" id="3.1.1.-" evidence="5"/>
<dbReference type="eggNOG" id="COG2272">
    <property type="taxonomic scope" value="Bacteria"/>
</dbReference>
<keyword evidence="6" id="KW-0812">Transmembrane</keyword>
<evidence type="ECO:0000313" key="9">
    <source>
        <dbReference type="Proteomes" id="UP000023268"/>
    </source>
</evidence>
<dbReference type="PRINTS" id="PR00878">
    <property type="entry name" value="CHOLNESTRASE"/>
</dbReference>
<evidence type="ECO:0000259" key="7">
    <source>
        <dbReference type="Pfam" id="PF00135"/>
    </source>
</evidence>
<dbReference type="STRING" id="1458275.AZ34_02665"/>
<dbReference type="InterPro" id="IPR050654">
    <property type="entry name" value="AChE-related_enzymes"/>
</dbReference>
<comment type="similarity">
    <text evidence="1 5">Belongs to the type-B carboxylesterase/lipase family.</text>
</comment>
<feature type="active site" description="Charge relay system" evidence="4">
    <location>
        <position position="407"/>
    </location>
</feature>
<dbReference type="Gene3D" id="3.40.50.1820">
    <property type="entry name" value="alpha/beta hydrolase"/>
    <property type="match status" value="1"/>
</dbReference>
<evidence type="ECO:0000256" key="3">
    <source>
        <dbReference type="ARBA" id="ARBA00023157"/>
    </source>
</evidence>
<evidence type="ECO:0000256" key="4">
    <source>
        <dbReference type="PIRSR" id="PIRSR600997-1"/>
    </source>
</evidence>
<gene>
    <name evidence="8" type="ORF">AZ34_02665</name>
</gene>
<evidence type="ECO:0000256" key="2">
    <source>
        <dbReference type="ARBA" id="ARBA00022801"/>
    </source>
</evidence>
<evidence type="ECO:0000256" key="6">
    <source>
        <dbReference type="SAM" id="Phobius"/>
    </source>
</evidence>
<dbReference type="InterPro" id="IPR019826">
    <property type="entry name" value="Carboxylesterase_B_AS"/>
</dbReference>
<evidence type="ECO:0000256" key="5">
    <source>
        <dbReference type="RuleBase" id="RU361235"/>
    </source>
</evidence>